<dbReference type="EMBL" id="AP017424">
    <property type="protein sequence ID" value="BAU83001.1"/>
    <property type="molecule type" value="Genomic_DNA"/>
</dbReference>
<reference evidence="1 2" key="1">
    <citation type="journal article" date="2016" name="Genome Announc.">
        <title>Complete Genome Sequence of Thiostrepton-Producing Streptomyces laurentii ATCC 31255.</title>
        <authorList>
            <person name="Doi K."/>
            <person name="Fujino Y."/>
            <person name="Nagayoshi Y."/>
            <person name="Ohshima T."/>
            <person name="Ogata S."/>
        </authorList>
    </citation>
    <scope>NUCLEOTIDE SEQUENCE [LARGE SCALE GENOMIC DNA]</scope>
    <source>
        <strain evidence="1 2">ATCC 31255</strain>
    </source>
</reference>
<dbReference type="Proteomes" id="UP000217676">
    <property type="component" value="Chromosome"/>
</dbReference>
<dbReference type="KEGG" id="slau:SLA_2064"/>
<organism evidence="1 2">
    <name type="scientific">Streptomyces laurentii</name>
    <dbReference type="NCBI Taxonomy" id="39478"/>
    <lineage>
        <taxon>Bacteria</taxon>
        <taxon>Bacillati</taxon>
        <taxon>Actinomycetota</taxon>
        <taxon>Actinomycetes</taxon>
        <taxon>Kitasatosporales</taxon>
        <taxon>Streptomycetaceae</taxon>
        <taxon>Streptomyces</taxon>
    </lineage>
</organism>
<evidence type="ECO:0000313" key="1">
    <source>
        <dbReference type="EMBL" id="BAU83001.1"/>
    </source>
</evidence>
<dbReference type="AlphaFoldDB" id="A0A160NYI8"/>
<gene>
    <name evidence="1" type="ORF">SLA_2064</name>
</gene>
<sequence>MTVRRYGFAPESPPDELVLTRWLLRLAEARIVELRQLGLLAFLRREKWLFETPTRPPTWPPRSLWPTRRAW</sequence>
<keyword evidence="1" id="KW-0418">Kinase</keyword>
<keyword evidence="2" id="KW-1185">Reference proteome</keyword>
<protein>
    <submittedName>
        <fullName evidence="1">6-phosphofructokinase</fullName>
    </submittedName>
</protein>
<name>A0A160NYI8_STRLU</name>
<keyword evidence="1" id="KW-0808">Transferase</keyword>
<evidence type="ECO:0000313" key="2">
    <source>
        <dbReference type="Proteomes" id="UP000217676"/>
    </source>
</evidence>
<proteinExistence type="predicted"/>
<accession>A0A160NYI8</accession>
<dbReference type="GO" id="GO:0016301">
    <property type="term" value="F:kinase activity"/>
    <property type="evidence" value="ECO:0007669"/>
    <property type="project" value="UniProtKB-KW"/>
</dbReference>